<protein>
    <submittedName>
        <fullName evidence="1">Uncharacterized protein</fullName>
    </submittedName>
</protein>
<keyword evidence="2" id="KW-1185">Reference proteome</keyword>
<name>A0ABS6MRU9_9GAMM</name>
<evidence type="ECO:0000313" key="2">
    <source>
        <dbReference type="Proteomes" id="UP000704611"/>
    </source>
</evidence>
<dbReference type="RefSeq" id="WP_217671394.1">
    <property type="nucleotide sequence ID" value="NZ_JAHRID010000011.1"/>
</dbReference>
<dbReference type="Proteomes" id="UP000704611">
    <property type="component" value="Unassembled WGS sequence"/>
</dbReference>
<dbReference type="EMBL" id="JAHRID010000011">
    <property type="protein sequence ID" value="MBV2131081.1"/>
    <property type="molecule type" value="Genomic_DNA"/>
</dbReference>
<proteinExistence type="predicted"/>
<gene>
    <name evidence="1" type="ORF">KQY15_18425</name>
</gene>
<comment type="caution">
    <text evidence="1">The sequence shown here is derived from an EMBL/GenBank/DDBJ whole genome shotgun (WGS) entry which is preliminary data.</text>
</comment>
<sequence length="116" mass="13027">MAYEEIAKACEALSYRDKFRLAQLLLQLGRKQEEEEYPAPRKASGPDGQDQISYVTERLLKLKPSKLSSLSNSIAAMFQFQGGISEPDKDAIIANLKKQKVISVSETGRVSYPDFR</sequence>
<reference evidence="1 2" key="1">
    <citation type="submission" date="2021-06" db="EMBL/GenBank/DDBJ databases">
        <title>Rheinheimera indica sp. nov., isolated from deep-sea sediment.</title>
        <authorList>
            <person name="Wang Z."/>
            <person name="Zhang X.-Y."/>
        </authorList>
    </citation>
    <scope>NUCLEOTIDE SEQUENCE [LARGE SCALE GENOMIC DNA]</scope>
    <source>
        <strain evidence="1 2">SM2107</strain>
    </source>
</reference>
<accession>A0ABS6MRU9</accession>
<organism evidence="1 2">
    <name type="scientific">Arsukibacterium indicum</name>
    <dbReference type="NCBI Taxonomy" id="2848612"/>
    <lineage>
        <taxon>Bacteria</taxon>
        <taxon>Pseudomonadati</taxon>
        <taxon>Pseudomonadota</taxon>
        <taxon>Gammaproteobacteria</taxon>
        <taxon>Chromatiales</taxon>
        <taxon>Chromatiaceae</taxon>
        <taxon>Arsukibacterium</taxon>
    </lineage>
</organism>
<evidence type="ECO:0000313" key="1">
    <source>
        <dbReference type="EMBL" id="MBV2131081.1"/>
    </source>
</evidence>